<dbReference type="GO" id="GO:0016740">
    <property type="term" value="F:transferase activity"/>
    <property type="evidence" value="ECO:0007669"/>
    <property type="project" value="UniProtKB-KW"/>
</dbReference>
<dbReference type="Gene3D" id="3.30.559.10">
    <property type="entry name" value="Chloramphenicol acetyltransferase-like domain"/>
    <property type="match status" value="2"/>
</dbReference>
<dbReference type="AlphaFoldDB" id="A0A9P5UFT8"/>
<gene>
    <name evidence="3" type="ORF">BDP27DRAFT_1389472</name>
</gene>
<sequence length="447" mass="49537">MKFSIDLNILEQQPGLNKLYTQICSIFPISDASSHPKIVETLQNGLERLSARFPWLAGQIINQGAGPSSSGTYKIIPFEKTPRLIVKDLSDDPSAPSMEGLRRANFPFTMVDESIIAPRNTLTLPGTPDESSPAPILLVQANFISGGLILTVVSQHSAMDMVGHDHIMYLLSKACHNEEFTSEELSIGNCPNRTNIIPLLDGYIPNFELENQMAVPAPTISQPAPPSTWAYFSFSPNSLATLKSHASSTLTHGYISTDDALSALLWQSVIRARLPRLDPSLHVKMTRAIDIRRFLDIPSTYPALLQNLLYYTSPLQNLVTSPLGLIASQLRESINPPVVKHNLRALATVLHQSPDKNVVSFTAQIDQGNDIMVSSWSKTECYEHDFNFGLGKPESVRRPRFDPVEGLVYFMPKRGDGEVVLGVCLRIEDMERLKGDGEFMRYAEYVG</sequence>
<evidence type="ECO:0000313" key="3">
    <source>
        <dbReference type="EMBL" id="KAF9076668.1"/>
    </source>
</evidence>
<comment type="caution">
    <text evidence="3">The sequence shown here is derived from an EMBL/GenBank/DDBJ whole genome shotgun (WGS) entry which is preliminary data.</text>
</comment>
<feature type="domain" description="Trichothecene 3-O-acetyltransferase-like N-terminal" evidence="2">
    <location>
        <begin position="19"/>
        <end position="175"/>
    </location>
</feature>
<dbReference type="InterPro" id="IPR054710">
    <property type="entry name" value="Tri101-like_N"/>
</dbReference>
<dbReference type="InterPro" id="IPR023213">
    <property type="entry name" value="CAT-like_dom_sf"/>
</dbReference>
<evidence type="ECO:0000259" key="2">
    <source>
        <dbReference type="Pfam" id="PF22664"/>
    </source>
</evidence>
<dbReference type="PANTHER" id="PTHR31896">
    <property type="entry name" value="FAMILY REGULATORY PROTEIN, PUTATIVE (AFU_ORTHOLOGUE AFUA_3G14730)-RELATED"/>
    <property type="match status" value="1"/>
</dbReference>
<dbReference type="Proteomes" id="UP000772434">
    <property type="component" value="Unassembled WGS sequence"/>
</dbReference>
<dbReference type="OrthoDB" id="1862401at2759"/>
<accession>A0A9P5UFT8</accession>
<dbReference type="EMBL" id="JADNRY010000006">
    <property type="protein sequence ID" value="KAF9076668.1"/>
    <property type="molecule type" value="Genomic_DNA"/>
</dbReference>
<organism evidence="3 4">
    <name type="scientific">Rhodocollybia butyracea</name>
    <dbReference type="NCBI Taxonomy" id="206335"/>
    <lineage>
        <taxon>Eukaryota</taxon>
        <taxon>Fungi</taxon>
        <taxon>Dikarya</taxon>
        <taxon>Basidiomycota</taxon>
        <taxon>Agaricomycotina</taxon>
        <taxon>Agaricomycetes</taxon>
        <taxon>Agaricomycetidae</taxon>
        <taxon>Agaricales</taxon>
        <taxon>Marasmiineae</taxon>
        <taxon>Omphalotaceae</taxon>
        <taxon>Rhodocollybia</taxon>
    </lineage>
</organism>
<reference evidence="3" key="1">
    <citation type="submission" date="2020-11" db="EMBL/GenBank/DDBJ databases">
        <authorList>
            <consortium name="DOE Joint Genome Institute"/>
            <person name="Ahrendt S."/>
            <person name="Riley R."/>
            <person name="Andreopoulos W."/>
            <person name="Labutti K."/>
            <person name="Pangilinan J."/>
            <person name="Ruiz-Duenas F.J."/>
            <person name="Barrasa J.M."/>
            <person name="Sanchez-Garcia M."/>
            <person name="Camarero S."/>
            <person name="Miyauchi S."/>
            <person name="Serrano A."/>
            <person name="Linde D."/>
            <person name="Babiker R."/>
            <person name="Drula E."/>
            <person name="Ayuso-Fernandez I."/>
            <person name="Pacheco R."/>
            <person name="Padilla G."/>
            <person name="Ferreira P."/>
            <person name="Barriuso J."/>
            <person name="Kellner H."/>
            <person name="Castanera R."/>
            <person name="Alfaro M."/>
            <person name="Ramirez L."/>
            <person name="Pisabarro A.G."/>
            <person name="Kuo A."/>
            <person name="Tritt A."/>
            <person name="Lipzen A."/>
            <person name="He G."/>
            <person name="Yan M."/>
            <person name="Ng V."/>
            <person name="Cullen D."/>
            <person name="Martin F."/>
            <person name="Rosso M.-N."/>
            <person name="Henrissat B."/>
            <person name="Hibbett D."/>
            <person name="Martinez A.T."/>
            <person name="Grigoriev I.V."/>
        </authorList>
    </citation>
    <scope>NUCLEOTIDE SEQUENCE</scope>
    <source>
        <strain evidence="3">AH 40177</strain>
    </source>
</reference>
<dbReference type="PANTHER" id="PTHR31896:SF64">
    <property type="entry name" value="TRICHOTHECENE 3-O-ACETYLTRANSFERASE"/>
    <property type="match status" value="1"/>
</dbReference>
<dbReference type="InterPro" id="IPR051283">
    <property type="entry name" value="Sec_Metabolite_Acyltrans"/>
</dbReference>
<name>A0A9P5UFT8_9AGAR</name>
<evidence type="ECO:0000256" key="1">
    <source>
        <dbReference type="ARBA" id="ARBA00022679"/>
    </source>
</evidence>
<keyword evidence="1" id="KW-0808">Transferase</keyword>
<evidence type="ECO:0000313" key="4">
    <source>
        <dbReference type="Proteomes" id="UP000772434"/>
    </source>
</evidence>
<proteinExistence type="predicted"/>
<dbReference type="Pfam" id="PF22664">
    <property type="entry name" value="TRI-like_N"/>
    <property type="match status" value="1"/>
</dbReference>
<keyword evidence="4" id="KW-1185">Reference proteome</keyword>
<protein>
    <submittedName>
        <fullName evidence="3">Trichothecene 3-O-acetyltransferase</fullName>
    </submittedName>
</protein>